<name>F9Y949_KETVW</name>
<dbReference type="InterPro" id="IPR036388">
    <property type="entry name" value="WH-like_DNA-bd_sf"/>
</dbReference>
<dbReference type="OrthoDB" id="8357778at2"/>
<keyword evidence="2" id="KW-0238">DNA-binding</keyword>
<feature type="domain" description="IclR-ED" evidence="6">
    <location>
        <begin position="122"/>
        <end position="303"/>
    </location>
</feature>
<dbReference type="KEGG" id="kvl:KVU_1427"/>
<dbReference type="InterPro" id="IPR014757">
    <property type="entry name" value="Tscrpt_reg_IclR_C"/>
</dbReference>
<dbReference type="Proteomes" id="UP000000692">
    <property type="component" value="Chromosome"/>
</dbReference>
<dbReference type="Gene3D" id="3.30.450.40">
    <property type="match status" value="1"/>
</dbReference>
<dbReference type="EMBL" id="CP002018">
    <property type="protein sequence ID" value="AEM41266.1"/>
    <property type="molecule type" value="Genomic_DNA"/>
</dbReference>
<dbReference type="SUPFAM" id="SSF46785">
    <property type="entry name" value="Winged helix' DNA-binding domain"/>
    <property type="match status" value="1"/>
</dbReference>
<evidence type="ECO:0000259" key="5">
    <source>
        <dbReference type="PROSITE" id="PS51077"/>
    </source>
</evidence>
<dbReference type="InterPro" id="IPR029016">
    <property type="entry name" value="GAF-like_dom_sf"/>
</dbReference>
<dbReference type="PROSITE" id="PS51077">
    <property type="entry name" value="HTH_ICLR"/>
    <property type="match status" value="1"/>
</dbReference>
<dbReference type="PANTHER" id="PTHR30136">
    <property type="entry name" value="HELIX-TURN-HELIX TRANSCRIPTIONAL REGULATOR, ICLR FAMILY"/>
    <property type="match status" value="1"/>
</dbReference>
<feature type="compositionally biased region" description="Polar residues" evidence="4">
    <location>
        <begin position="1"/>
        <end position="11"/>
    </location>
</feature>
<feature type="region of interest" description="Disordered" evidence="4">
    <location>
        <begin position="1"/>
        <end position="55"/>
    </location>
</feature>
<evidence type="ECO:0000313" key="7">
    <source>
        <dbReference type="EMBL" id="AEM41266.1"/>
    </source>
</evidence>
<dbReference type="GO" id="GO:0003700">
    <property type="term" value="F:DNA-binding transcription factor activity"/>
    <property type="evidence" value="ECO:0007669"/>
    <property type="project" value="TreeGrafter"/>
</dbReference>
<dbReference type="Pfam" id="PF09339">
    <property type="entry name" value="HTH_IclR"/>
    <property type="match status" value="1"/>
</dbReference>
<dbReference type="HOGENOM" id="CLU_062618_6_3_5"/>
<protein>
    <submittedName>
        <fullName evidence="7">Transcriptional regulator IclR-like protein</fullName>
    </submittedName>
</protein>
<proteinExistence type="predicted"/>
<dbReference type="FunFam" id="1.10.10.10:FF:000056">
    <property type="entry name" value="IclR family transcriptional regulator"/>
    <property type="match status" value="1"/>
</dbReference>
<dbReference type="GO" id="GO:0045892">
    <property type="term" value="P:negative regulation of DNA-templated transcription"/>
    <property type="evidence" value="ECO:0007669"/>
    <property type="project" value="TreeGrafter"/>
</dbReference>
<dbReference type="Gene3D" id="1.10.10.10">
    <property type="entry name" value="Winged helix-like DNA-binding domain superfamily/Winged helix DNA-binding domain"/>
    <property type="match status" value="1"/>
</dbReference>
<evidence type="ECO:0000256" key="3">
    <source>
        <dbReference type="ARBA" id="ARBA00023163"/>
    </source>
</evidence>
<evidence type="ECO:0000313" key="8">
    <source>
        <dbReference type="Proteomes" id="UP000000692"/>
    </source>
</evidence>
<dbReference type="PANTHER" id="PTHR30136:SF35">
    <property type="entry name" value="HTH-TYPE TRANSCRIPTIONAL REGULATOR RV1719"/>
    <property type="match status" value="1"/>
</dbReference>
<accession>F9Y949</accession>
<dbReference type="SMART" id="SM00346">
    <property type="entry name" value="HTH_ICLR"/>
    <property type="match status" value="1"/>
</dbReference>
<dbReference type="eggNOG" id="COG1414">
    <property type="taxonomic scope" value="Bacteria"/>
</dbReference>
<organism evidence="7 8">
    <name type="scientific">Ketogulonicigenium vulgare (strain WSH-001)</name>
    <dbReference type="NCBI Taxonomy" id="759362"/>
    <lineage>
        <taxon>Bacteria</taxon>
        <taxon>Pseudomonadati</taxon>
        <taxon>Pseudomonadota</taxon>
        <taxon>Alphaproteobacteria</taxon>
        <taxon>Rhodobacterales</taxon>
        <taxon>Roseobacteraceae</taxon>
        <taxon>Ketogulonicigenium</taxon>
    </lineage>
</organism>
<dbReference type="PROSITE" id="PS51078">
    <property type="entry name" value="ICLR_ED"/>
    <property type="match status" value="1"/>
</dbReference>
<evidence type="ECO:0000256" key="4">
    <source>
        <dbReference type="SAM" id="MobiDB-lite"/>
    </source>
</evidence>
<evidence type="ECO:0000259" key="6">
    <source>
        <dbReference type="PROSITE" id="PS51078"/>
    </source>
</evidence>
<evidence type="ECO:0000256" key="2">
    <source>
        <dbReference type="ARBA" id="ARBA00023125"/>
    </source>
</evidence>
<dbReference type="PATRIC" id="fig|759362.5.peg.1474"/>
<reference evidence="7 8" key="1">
    <citation type="journal article" date="2011" name="J. Bacteriol.">
        <title>Complete genome sequence of the industrial strain Ketogulonicigenium vulgare WSH-001.</title>
        <authorList>
            <person name="Liu L."/>
            <person name="Li Y."/>
            <person name="Zhang J."/>
            <person name="Zhou Z."/>
            <person name="Liu J."/>
            <person name="Li X."/>
            <person name="Zhou J."/>
            <person name="Du G."/>
            <person name="Wang L."/>
            <person name="Chen J."/>
        </authorList>
    </citation>
    <scope>NUCLEOTIDE SEQUENCE [LARGE SCALE GENOMIC DNA]</scope>
    <source>
        <strain evidence="7 8">WSH-001</strain>
    </source>
</reference>
<feature type="domain" description="HTH iclR-type" evidence="5">
    <location>
        <begin position="59"/>
        <end position="121"/>
    </location>
</feature>
<dbReference type="Pfam" id="PF01614">
    <property type="entry name" value="IclR_C"/>
    <property type="match status" value="1"/>
</dbReference>
<dbReference type="InterPro" id="IPR005471">
    <property type="entry name" value="Tscrpt_reg_IclR_N"/>
</dbReference>
<keyword evidence="1" id="KW-0805">Transcription regulation</keyword>
<dbReference type="AlphaFoldDB" id="F9Y949"/>
<dbReference type="RefSeq" id="WP_013384736.1">
    <property type="nucleotide sequence ID" value="NC_017384.1"/>
</dbReference>
<dbReference type="SUPFAM" id="SSF55781">
    <property type="entry name" value="GAF domain-like"/>
    <property type="match status" value="1"/>
</dbReference>
<feature type="compositionally biased region" description="Basic and acidic residues" evidence="4">
    <location>
        <begin position="17"/>
        <end position="33"/>
    </location>
</feature>
<keyword evidence="8" id="KW-1185">Reference proteome</keyword>
<dbReference type="InterPro" id="IPR050707">
    <property type="entry name" value="HTH_MetabolicPath_Reg"/>
</dbReference>
<evidence type="ECO:0000256" key="1">
    <source>
        <dbReference type="ARBA" id="ARBA00023015"/>
    </source>
</evidence>
<keyword evidence="3" id="KW-0804">Transcription</keyword>
<sequence>MSSFNRLSSHVPTAAPRRLEPEDITSDRTRVDASEPSQGRIAPAPDAQPTEPARDTTMIQSVDRALDLLEILADAPQEMRLQDIAAAAGLKVSTCHHLLGTLTQRGYVTRGSKGKSYSLGASIHKLASGRGARFDLAREAEGYLAAMSERLGCTVLLATMDRTSLTILRQFDGGISWDASATEIATASHGTALGKAILAWLPEPEIARVVADFGLTPFTPTTIVSLIDLVESLRQIRRHGFAVEDREFKPGVLGLACALRNNAGAIIGAIGTLQPSESSSRERIRETQQELALCAREISSILR</sequence>
<dbReference type="InterPro" id="IPR036390">
    <property type="entry name" value="WH_DNA-bd_sf"/>
</dbReference>
<gene>
    <name evidence="7" type="primary">yagI</name>
    <name evidence="7" type="ordered locus">KVU_1427</name>
</gene>
<dbReference type="GO" id="GO:0003677">
    <property type="term" value="F:DNA binding"/>
    <property type="evidence" value="ECO:0007669"/>
    <property type="project" value="UniProtKB-KW"/>
</dbReference>